<feature type="chain" id="PRO_5021976257" evidence="2">
    <location>
        <begin position="31"/>
        <end position="326"/>
    </location>
</feature>
<dbReference type="CDD" id="cd07012">
    <property type="entry name" value="PBP2_Bug_TTT"/>
    <property type="match status" value="1"/>
</dbReference>
<dbReference type="PROSITE" id="PS51318">
    <property type="entry name" value="TAT"/>
    <property type="match status" value="1"/>
</dbReference>
<dbReference type="Pfam" id="PF03401">
    <property type="entry name" value="TctC"/>
    <property type="match status" value="1"/>
</dbReference>
<dbReference type="PANTHER" id="PTHR42928">
    <property type="entry name" value="TRICARBOXYLATE-BINDING PROTEIN"/>
    <property type="match status" value="1"/>
</dbReference>
<dbReference type="PANTHER" id="PTHR42928:SF5">
    <property type="entry name" value="BLR1237 PROTEIN"/>
    <property type="match status" value="1"/>
</dbReference>
<sequence>MTGPRQLPTRRSALAGVLALAACGALPAFAAEPFPSKPIQLILPFPPGGSFDPIFRTLGEAAAKDLGQPVVLMHKPGAGGVMGTASLATMNEADGYTISVMHNSVIRAPLVTKVTWDPLKDFTYLIGLAGLTTGIVVAADTPWKTLPELLADAKKRPGTISWGNVGAISINRIYGERLAKLAGTTFNMVPFKGGSEAFTAVIGRHLDVYGDPGFGPQVQGGKVRLLATFTSERLKTYGAPTVKELGYDLVIESPVGLVAPKNLDPKIAARLAAAFRKASADPAYLRQVELFDMQPNVIGGDEYLAYAKAQYQRDAKMLADIGFKPE</sequence>
<dbReference type="AlphaFoldDB" id="A0A562ZYF4"/>
<dbReference type="Gene3D" id="3.40.190.10">
    <property type="entry name" value="Periplasmic binding protein-like II"/>
    <property type="match status" value="1"/>
</dbReference>
<dbReference type="Gene3D" id="3.40.190.150">
    <property type="entry name" value="Bordetella uptake gene, domain 1"/>
    <property type="match status" value="1"/>
</dbReference>
<dbReference type="Proteomes" id="UP000318199">
    <property type="component" value="Unassembled WGS sequence"/>
</dbReference>
<name>A0A562ZYF4_9BURK</name>
<dbReference type="SUPFAM" id="SSF53850">
    <property type="entry name" value="Periplasmic binding protein-like II"/>
    <property type="match status" value="1"/>
</dbReference>
<reference evidence="3 4" key="1">
    <citation type="submission" date="2019-07" db="EMBL/GenBank/DDBJ databases">
        <title>Caenimonas sedimenti sp. nov., isolated from activated sludge.</title>
        <authorList>
            <person name="Xu J."/>
        </authorList>
    </citation>
    <scope>NUCLEOTIDE SEQUENCE [LARGE SCALE GENOMIC DNA]</scope>
    <source>
        <strain evidence="3 4">HX-9-20</strain>
    </source>
</reference>
<dbReference type="RefSeq" id="WP_145889883.1">
    <property type="nucleotide sequence ID" value="NZ_VOBQ01000001.1"/>
</dbReference>
<dbReference type="InterPro" id="IPR042100">
    <property type="entry name" value="Bug_dom1"/>
</dbReference>
<protein>
    <submittedName>
        <fullName evidence="3">Tripartite tricarboxylate transporter substrate binding protein</fullName>
    </submittedName>
</protein>
<dbReference type="InterPro" id="IPR006311">
    <property type="entry name" value="TAT_signal"/>
</dbReference>
<keyword evidence="4" id="KW-1185">Reference proteome</keyword>
<evidence type="ECO:0000313" key="3">
    <source>
        <dbReference type="EMBL" id="TWO73365.1"/>
    </source>
</evidence>
<accession>A0A562ZYF4</accession>
<proteinExistence type="inferred from homology"/>
<evidence type="ECO:0000256" key="2">
    <source>
        <dbReference type="SAM" id="SignalP"/>
    </source>
</evidence>
<dbReference type="InterPro" id="IPR005064">
    <property type="entry name" value="BUG"/>
</dbReference>
<gene>
    <name evidence="3" type="ORF">FN976_00525</name>
</gene>
<evidence type="ECO:0000313" key="4">
    <source>
        <dbReference type="Proteomes" id="UP000318199"/>
    </source>
</evidence>
<dbReference type="EMBL" id="VOBQ01000001">
    <property type="protein sequence ID" value="TWO73365.1"/>
    <property type="molecule type" value="Genomic_DNA"/>
</dbReference>
<comment type="caution">
    <text evidence="3">The sequence shown here is derived from an EMBL/GenBank/DDBJ whole genome shotgun (WGS) entry which is preliminary data.</text>
</comment>
<dbReference type="OrthoDB" id="8678477at2"/>
<feature type="signal peptide" evidence="2">
    <location>
        <begin position="1"/>
        <end position="30"/>
    </location>
</feature>
<comment type="similarity">
    <text evidence="1">Belongs to the UPF0065 (bug) family.</text>
</comment>
<keyword evidence="2" id="KW-0732">Signal</keyword>
<dbReference type="PROSITE" id="PS51257">
    <property type="entry name" value="PROKAR_LIPOPROTEIN"/>
    <property type="match status" value="1"/>
</dbReference>
<organism evidence="3 4">
    <name type="scientific">Caenimonas sedimenti</name>
    <dbReference type="NCBI Taxonomy" id="2596921"/>
    <lineage>
        <taxon>Bacteria</taxon>
        <taxon>Pseudomonadati</taxon>
        <taxon>Pseudomonadota</taxon>
        <taxon>Betaproteobacteria</taxon>
        <taxon>Burkholderiales</taxon>
        <taxon>Comamonadaceae</taxon>
        <taxon>Caenimonas</taxon>
    </lineage>
</organism>
<evidence type="ECO:0000256" key="1">
    <source>
        <dbReference type="ARBA" id="ARBA00006987"/>
    </source>
</evidence>
<dbReference type="PIRSF" id="PIRSF017082">
    <property type="entry name" value="YflP"/>
    <property type="match status" value="1"/>
</dbReference>